<dbReference type="Gene3D" id="3.40.630.30">
    <property type="match status" value="2"/>
</dbReference>
<accession>A0AAJ1EX01</accession>
<keyword evidence="3" id="KW-0133">Cell shape</keyword>
<dbReference type="Pfam" id="PF02388">
    <property type="entry name" value="FemAB"/>
    <property type="match status" value="2"/>
</dbReference>
<evidence type="ECO:0000256" key="1">
    <source>
        <dbReference type="ARBA" id="ARBA00009943"/>
    </source>
</evidence>
<protein>
    <submittedName>
        <fullName evidence="7">Aminoacyltransferase</fullName>
    </submittedName>
</protein>
<comment type="caution">
    <text evidence="7">The sequence shown here is derived from an EMBL/GenBank/DDBJ whole genome shotgun (WGS) entry which is preliminary data.</text>
</comment>
<dbReference type="PROSITE" id="PS51191">
    <property type="entry name" value="FEMABX"/>
    <property type="match status" value="1"/>
</dbReference>
<dbReference type="InterPro" id="IPR016181">
    <property type="entry name" value="Acyl_CoA_acyltransferase"/>
</dbReference>
<dbReference type="Proteomes" id="UP001200537">
    <property type="component" value="Unassembled WGS sequence"/>
</dbReference>
<evidence type="ECO:0000256" key="6">
    <source>
        <dbReference type="ARBA" id="ARBA00023316"/>
    </source>
</evidence>
<comment type="similarity">
    <text evidence="1">Belongs to the FemABX family.</text>
</comment>
<dbReference type="AlphaFoldDB" id="A0AAJ1EX01"/>
<dbReference type="GO" id="GO:0008360">
    <property type="term" value="P:regulation of cell shape"/>
    <property type="evidence" value="ECO:0007669"/>
    <property type="project" value="UniProtKB-KW"/>
</dbReference>
<reference evidence="7" key="1">
    <citation type="submission" date="2022-01" db="EMBL/GenBank/DDBJ databases">
        <title>Collection of gut derived symbiotic bacterial strains cultured from healthy donors.</title>
        <authorList>
            <person name="Lin H."/>
            <person name="Kohout C."/>
            <person name="Waligurski E."/>
            <person name="Pamer E.G."/>
        </authorList>
    </citation>
    <scope>NUCLEOTIDE SEQUENCE</scope>
    <source>
        <strain evidence="7">DFI.7.46</strain>
    </source>
</reference>
<dbReference type="PANTHER" id="PTHR36174:SF1">
    <property type="entry name" value="LIPID II:GLYCINE GLYCYLTRANSFERASE"/>
    <property type="match status" value="1"/>
</dbReference>
<evidence type="ECO:0000313" key="8">
    <source>
        <dbReference type="Proteomes" id="UP001200537"/>
    </source>
</evidence>
<dbReference type="GO" id="GO:0009252">
    <property type="term" value="P:peptidoglycan biosynthetic process"/>
    <property type="evidence" value="ECO:0007669"/>
    <property type="project" value="UniProtKB-KW"/>
</dbReference>
<evidence type="ECO:0000256" key="2">
    <source>
        <dbReference type="ARBA" id="ARBA00022679"/>
    </source>
</evidence>
<name>A0AAJ1EX01_9ACTO</name>
<dbReference type="RefSeq" id="WP_238127409.1">
    <property type="nucleotide sequence ID" value="NZ_JAHAIE010000002.1"/>
</dbReference>
<keyword evidence="4" id="KW-0573">Peptidoglycan synthesis</keyword>
<evidence type="ECO:0000256" key="4">
    <source>
        <dbReference type="ARBA" id="ARBA00022984"/>
    </source>
</evidence>
<evidence type="ECO:0000256" key="5">
    <source>
        <dbReference type="ARBA" id="ARBA00023315"/>
    </source>
</evidence>
<dbReference type="SUPFAM" id="SSF55729">
    <property type="entry name" value="Acyl-CoA N-acyltransferases (Nat)"/>
    <property type="match status" value="2"/>
</dbReference>
<evidence type="ECO:0000313" key="7">
    <source>
        <dbReference type="EMBL" id="MCG4616990.1"/>
    </source>
</evidence>
<organism evidence="7 8">
    <name type="scientific">Varibaculum cambriense</name>
    <dbReference type="NCBI Taxonomy" id="184870"/>
    <lineage>
        <taxon>Bacteria</taxon>
        <taxon>Bacillati</taxon>
        <taxon>Actinomycetota</taxon>
        <taxon>Actinomycetes</taxon>
        <taxon>Actinomycetales</taxon>
        <taxon>Actinomycetaceae</taxon>
        <taxon>Varibaculum</taxon>
    </lineage>
</organism>
<proteinExistence type="inferred from homology"/>
<dbReference type="PANTHER" id="PTHR36174">
    <property type="entry name" value="LIPID II:GLYCINE GLYCYLTRANSFERASE"/>
    <property type="match status" value="1"/>
</dbReference>
<dbReference type="GO" id="GO:0016755">
    <property type="term" value="F:aminoacyltransferase activity"/>
    <property type="evidence" value="ECO:0007669"/>
    <property type="project" value="InterPro"/>
</dbReference>
<keyword evidence="2" id="KW-0808">Transferase</keyword>
<dbReference type="InterPro" id="IPR050644">
    <property type="entry name" value="PG_Glycine_Bridge_Synth"/>
</dbReference>
<keyword evidence="5" id="KW-0012">Acyltransferase</keyword>
<sequence length="343" mass="39155">MPILDLTDSEAVARYEEFVATSRYGHVMQSVNWAKVKNNWDSDYVYLEDDAGNITAALSILSVKNDGSHAFMYAPRGPVCDFKDIDTVKALVEEAAAVIEKRNGFVLRMDPEFAYDEEVLESYRNAGIANLAITTRGTDEHRFSNPRMHMIADISMGAHDEFLKTVKSKNKCKIKVPYKHGLETLRFHRGNPGFEPALDNFYELTKIMAKRQGITYRPKDYFVRLFNAFPPPAVTLYETRTPEHEVLSCAIALGFNRKCFYIYAASSNEKRNLRPNYQMNNEAIKDAIEQGYTQYDMGGIYEIDNSGGLYSFKKAFCGEGGLMEMIGQFDWVYDSDIYKEFSK</sequence>
<keyword evidence="6" id="KW-0961">Cell wall biogenesis/degradation</keyword>
<dbReference type="InterPro" id="IPR003447">
    <property type="entry name" value="FEMABX"/>
</dbReference>
<dbReference type="EMBL" id="JAKNHJ010000001">
    <property type="protein sequence ID" value="MCG4616990.1"/>
    <property type="molecule type" value="Genomic_DNA"/>
</dbReference>
<dbReference type="GO" id="GO:0071555">
    <property type="term" value="P:cell wall organization"/>
    <property type="evidence" value="ECO:0007669"/>
    <property type="project" value="UniProtKB-KW"/>
</dbReference>
<evidence type="ECO:0000256" key="3">
    <source>
        <dbReference type="ARBA" id="ARBA00022960"/>
    </source>
</evidence>
<gene>
    <name evidence="7" type="ORF">L0M99_00570</name>
</gene>